<comment type="caution">
    <text evidence="2">The sequence shown here is derived from an EMBL/GenBank/DDBJ whole genome shotgun (WGS) entry which is preliminary data.</text>
</comment>
<evidence type="ECO:0000256" key="1">
    <source>
        <dbReference type="SAM" id="MobiDB-lite"/>
    </source>
</evidence>
<reference evidence="2" key="2">
    <citation type="submission" date="2020-11" db="EMBL/GenBank/DDBJ databases">
        <authorList>
            <person name="McCartney M.A."/>
            <person name="Auch B."/>
            <person name="Kono T."/>
            <person name="Mallez S."/>
            <person name="Becker A."/>
            <person name="Gohl D.M."/>
            <person name="Silverstein K.A.T."/>
            <person name="Koren S."/>
            <person name="Bechman K.B."/>
            <person name="Herman A."/>
            <person name="Abrahante J.E."/>
            <person name="Garbe J."/>
        </authorList>
    </citation>
    <scope>NUCLEOTIDE SEQUENCE</scope>
    <source>
        <strain evidence="2">Duluth1</strain>
        <tissue evidence="2">Whole animal</tissue>
    </source>
</reference>
<feature type="compositionally biased region" description="Basic and acidic residues" evidence="1">
    <location>
        <begin position="32"/>
        <end position="42"/>
    </location>
</feature>
<proteinExistence type="predicted"/>
<gene>
    <name evidence="2" type="ORF">DPMN_092949</name>
</gene>
<protein>
    <submittedName>
        <fullName evidence="2">Uncharacterized protein</fullName>
    </submittedName>
</protein>
<feature type="compositionally biased region" description="Basic and acidic residues" evidence="1">
    <location>
        <begin position="8"/>
        <end position="25"/>
    </location>
</feature>
<feature type="region of interest" description="Disordered" evidence="1">
    <location>
        <begin position="1"/>
        <end position="101"/>
    </location>
</feature>
<organism evidence="2 3">
    <name type="scientific">Dreissena polymorpha</name>
    <name type="common">Zebra mussel</name>
    <name type="synonym">Mytilus polymorpha</name>
    <dbReference type="NCBI Taxonomy" id="45954"/>
    <lineage>
        <taxon>Eukaryota</taxon>
        <taxon>Metazoa</taxon>
        <taxon>Spiralia</taxon>
        <taxon>Lophotrochozoa</taxon>
        <taxon>Mollusca</taxon>
        <taxon>Bivalvia</taxon>
        <taxon>Autobranchia</taxon>
        <taxon>Heteroconchia</taxon>
        <taxon>Euheterodonta</taxon>
        <taxon>Imparidentia</taxon>
        <taxon>Neoheterodontei</taxon>
        <taxon>Myida</taxon>
        <taxon>Dreissenoidea</taxon>
        <taxon>Dreissenidae</taxon>
        <taxon>Dreissena</taxon>
    </lineage>
</organism>
<dbReference type="EMBL" id="JAIWYP010000003">
    <property type="protein sequence ID" value="KAH3850535.1"/>
    <property type="molecule type" value="Genomic_DNA"/>
</dbReference>
<sequence length="101" mass="11098">MTCNGPKLADERTDERMNRTDEEGRTNGTDKQTAERRNERTDAGGTANERTGTQTKDGGDEGADANGLTTVRTDDGRTDGQRDERTDDKQHNEGTNGRPSR</sequence>
<dbReference type="Proteomes" id="UP000828390">
    <property type="component" value="Unassembled WGS sequence"/>
</dbReference>
<keyword evidence="3" id="KW-1185">Reference proteome</keyword>
<dbReference type="AlphaFoldDB" id="A0A9D4L292"/>
<feature type="compositionally biased region" description="Basic and acidic residues" evidence="1">
    <location>
        <begin position="72"/>
        <end position="92"/>
    </location>
</feature>
<evidence type="ECO:0000313" key="2">
    <source>
        <dbReference type="EMBL" id="KAH3850535.1"/>
    </source>
</evidence>
<evidence type="ECO:0000313" key="3">
    <source>
        <dbReference type="Proteomes" id="UP000828390"/>
    </source>
</evidence>
<reference evidence="2" key="1">
    <citation type="journal article" date="2019" name="bioRxiv">
        <title>The Genome of the Zebra Mussel, Dreissena polymorpha: A Resource for Invasive Species Research.</title>
        <authorList>
            <person name="McCartney M.A."/>
            <person name="Auch B."/>
            <person name="Kono T."/>
            <person name="Mallez S."/>
            <person name="Zhang Y."/>
            <person name="Obille A."/>
            <person name="Becker A."/>
            <person name="Abrahante J.E."/>
            <person name="Garbe J."/>
            <person name="Badalamenti J.P."/>
            <person name="Herman A."/>
            <person name="Mangelson H."/>
            <person name="Liachko I."/>
            <person name="Sullivan S."/>
            <person name="Sone E.D."/>
            <person name="Koren S."/>
            <person name="Silverstein K.A.T."/>
            <person name="Beckman K.B."/>
            <person name="Gohl D.M."/>
        </authorList>
    </citation>
    <scope>NUCLEOTIDE SEQUENCE</scope>
    <source>
        <strain evidence="2">Duluth1</strain>
        <tissue evidence="2">Whole animal</tissue>
    </source>
</reference>
<name>A0A9D4L292_DREPO</name>
<accession>A0A9D4L292</accession>